<proteinExistence type="predicted"/>
<name>A0A9I9CDD2_CUCME</name>
<dbReference type="Gramene" id="MELO3C001806.2.1">
    <property type="protein sequence ID" value="MELO3C001806.2.1"/>
    <property type="gene ID" value="MELO3C001806.2"/>
</dbReference>
<evidence type="ECO:0000256" key="1">
    <source>
        <dbReference type="SAM" id="MobiDB-lite"/>
    </source>
</evidence>
<dbReference type="AlphaFoldDB" id="A0A9I9CDD2"/>
<protein>
    <submittedName>
        <fullName evidence="2">Uncharacterized protein</fullName>
    </submittedName>
</protein>
<feature type="compositionally biased region" description="Low complexity" evidence="1">
    <location>
        <begin position="15"/>
        <end position="25"/>
    </location>
</feature>
<sequence>YRRKRELSKPWLPFSSDPSHGSDSSNPTRNHFQPSRASRTKPSEPNQAERAEPS</sequence>
<dbReference type="EnsemblPlants" id="MELO3C001806.2.1">
    <property type="protein sequence ID" value="MELO3C001806.2.1"/>
    <property type="gene ID" value="MELO3C001806.2"/>
</dbReference>
<feature type="compositionally biased region" description="Polar residues" evidence="1">
    <location>
        <begin position="26"/>
        <end position="37"/>
    </location>
</feature>
<feature type="region of interest" description="Disordered" evidence="1">
    <location>
        <begin position="1"/>
        <end position="54"/>
    </location>
</feature>
<evidence type="ECO:0000313" key="2">
    <source>
        <dbReference type="EnsemblPlants" id="MELO3C001806.2.1"/>
    </source>
</evidence>
<organism evidence="2">
    <name type="scientific">Cucumis melo</name>
    <name type="common">Muskmelon</name>
    <dbReference type="NCBI Taxonomy" id="3656"/>
    <lineage>
        <taxon>Eukaryota</taxon>
        <taxon>Viridiplantae</taxon>
        <taxon>Streptophyta</taxon>
        <taxon>Embryophyta</taxon>
        <taxon>Tracheophyta</taxon>
        <taxon>Spermatophyta</taxon>
        <taxon>Magnoliopsida</taxon>
        <taxon>eudicotyledons</taxon>
        <taxon>Gunneridae</taxon>
        <taxon>Pentapetalae</taxon>
        <taxon>rosids</taxon>
        <taxon>fabids</taxon>
        <taxon>Cucurbitales</taxon>
        <taxon>Cucurbitaceae</taxon>
        <taxon>Benincaseae</taxon>
        <taxon>Cucumis</taxon>
    </lineage>
</organism>
<accession>A0A9I9CDD2</accession>
<reference evidence="2" key="1">
    <citation type="submission" date="2023-03" db="UniProtKB">
        <authorList>
            <consortium name="EnsemblPlants"/>
        </authorList>
    </citation>
    <scope>IDENTIFICATION</scope>
</reference>